<dbReference type="EMBL" id="KQ976423">
    <property type="protein sequence ID" value="KYM88778.1"/>
    <property type="molecule type" value="Genomic_DNA"/>
</dbReference>
<sequence>MASRAARSPRKPTSRKSSHADTRHGANSSTSTTSRRRSESTVVATIKHNRKLRQRTNSGDAATGSVAVAIRFASRVLRRPDDVE</sequence>
<feature type="region of interest" description="Disordered" evidence="1">
    <location>
        <begin position="1"/>
        <end position="64"/>
    </location>
</feature>
<dbReference type="Proteomes" id="UP000078540">
    <property type="component" value="Unassembled WGS sequence"/>
</dbReference>
<evidence type="ECO:0000256" key="1">
    <source>
        <dbReference type="SAM" id="MobiDB-lite"/>
    </source>
</evidence>
<keyword evidence="3" id="KW-1185">Reference proteome</keyword>
<evidence type="ECO:0000313" key="3">
    <source>
        <dbReference type="Proteomes" id="UP000078540"/>
    </source>
</evidence>
<accession>A0A195BQA8</accession>
<proteinExistence type="predicted"/>
<feature type="compositionally biased region" description="Basic residues" evidence="1">
    <location>
        <begin position="7"/>
        <end position="17"/>
    </location>
</feature>
<reference evidence="2 3" key="1">
    <citation type="submission" date="2015-09" db="EMBL/GenBank/DDBJ databases">
        <title>Atta colombica WGS genome.</title>
        <authorList>
            <person name="Nygaard S."/>
            <person name="Hu H."/>
            <person name="Boomsma J."/>
            <person name="Zhang G."/>
        </authorList>
    </citation>
    <scope>NUCLEOTIDE SEQUENCE [LARGE SCALE GENOMIC DNA]</scope>
    <source>
        <strain evidence="2">Treedump-2</strain>
        <tissue evidence="2">Whole body</tissue>
    </source>
</reference>
<dbReference type="AlphaFoldDB" id="A0A195BQA8"/>
<evidence type="ECO:0000313" key="2">
    <source>
        <dbReference type="EMBL" id="KYM88778.1"/>
    </source>
</evidence>
<organism evidence="2 3">
    <name type="scientific">Atta colombica</name>
    <dbReference type="NCBI Taxonomy" id="520822"/>
    <lineage>
        <taxon>Eukaryota</taxon>
        <taxon>Metazoa</taxon>
        <taxon>Ecdysozoa</taxon>
        <taxon>Arthropoda</taxon>
        <taxon>Hexapoda</taxon>
        <taxon>Insecta</taxon>
        <taxon>Pterygota</taxon>
        <taxon>Neoptera</taxon>
        <taxon>Endopterygota</taxon>
        <taxon>Hymenoptera</taxon>
        <taxon>Apocrita</taxon>
        <taxon>Aculeata</taxon>
        <taxon>Formicoidea</taxon>
        <taxon>Formicidae</taxon>
        <taxon>Myrmicinae</taxon>
        <taxon>Atta</taxon>
    </lineage>
</organism>
<protein>
    <submittedName>
        <fullName evidence="2">Uncharacterized protein</fullName>
    </submittedName>
</protein>
<name>A0A195BQA8_9HYME</name>
<gene>
    <name evidence="2" type="ORF">ALC53_02543</name>
</gene>